<evidence type="ECO:0000313" key="4">
    <source>
        <dbReference type="Proteomes" id="UP001266305"/>
    </source>
</evidence>
<evidence type="ECO:0000313" key="3">
    <source>
        <dbReference type="EMBL" id="KAK2089682.1"/>
    </source>
</evidence>
<proteinExistence type="predicted"/>
<dbReference type="InterPro" id="IPR038915">
    <property type="entry name" value="PRR29-like"/>
</dbReference>
<reference evidence="3 4" key="1">
    <citation type="submission" date="2023-05" db="EMBL/GenBank/DDBJ databases">
        <title>B98-5 Cell Line De Novo Hybrid Assembly: An Optical Mapping Approach.</title>
        <authorList>
            <person name="Kananen K."/>
            <person name="Auerbach J.A."/>
            <person name="Kautto E."/>
            <person name="Blachly J.S."/>
        </authorList>
    </citation>
    <scope>NUCLEOTIDE SEQUENCE [LARGE SCALE GENOMIC DNA]</scope>
    <source>
        <strain evidence="3">B95-8</strain>
        <tissue evidence="3">Cell line</tissue>
    </source>
</reference>
<dbReference type="EMBL" id="JASSZA010000018">
    <property type="protein sequence ID" value="KAK2089682.1"/>
    <property type="molecule type" value="Genomic_DNA"/>
</dbReference>
<keyword evidence="4" id="KW-1185">Reference proteome</keyword>
<dbReference type="Pfam" id="PF15248">
    <property type="entry name" value="DUF4587"/>
    <property type="match status" value="1"/>
</dbReference>
<evidence type="ECO:0000259" key="2">
    <source>
        <dbReference type="Pfam" id="PF15248"/>
    </source>
</evidence>
<feature type="region of interest" description="Disordered" evidence="1">
    <location>
        <begin position="53"/>
        <end position="73"/>
    </location>
</feature>
<evidence type="ECO:0000256" key="1">
    <source>
        <dbReference type="SAM" id="MobiDB-lite"/>
    </source>
</evidence>
<sequence>MVELLLLQNAQVHQLVLQNWMLKALPPAPQVHLCQDPPHVAPGVPRAARRKLPAVHHHHHHHHHHHAAWLPGAATVLQPTPSPWMPGPP</sequence>
<feature type="domain" description="DUF4587" evidence="2">
    <location>
        <begin position="1"/>
        <end position="60"/>
    </location>
</feature>
<dbReference type="PANTHER" id="PTHR28604">
    <property type="match status" value="1"/>
</dbReference>
<dbReference type="Proteomes" id="UP001266305">
    <property type="component" value="Unassembled WGS sequence"/>
</dbReference>
<feature type="compositionally biased region" description="Basic residues" evidence="1">
    <location>
        <begin position="53"/>
        <end position="67"/>
    </location>
</feature>
<dbReference type="PANTHER" id="PTHR28604:SF2">
    <property type="entry name" value="RIKEN CDNA 2610028H24 GENE"/>
    <property type="match status" value="1"/>
</dbReference>
<accession>A0ABQ9TY01</accession>
<protein>
    <recommendedName>
        <fullName evidence="2">DUF4587 domain-containing protein</fullName>
    </recommendedName>
</protein>
<gene>
    <name evidence="3" type="ORF">P7K49_032348</name>
</gene>
<comment type="caution">
    <text evidence="3">The sequence shown here is derived from an EMBL/GenBank/DDBJ whole genome shotgun (WGS) entry which is preliminary data.</text>
</comment>
<organism evidence="3 4">
    <name type="scientific">Saguinus oedipus</name>
    <name type="common">Cotton-top tamarin</name>
    <name type="synonym">Oedipomidas oedipus</name>
    <dbReference type="NCBI Taxonomy" id="9490"/>
    <lineage>
        <taxon>Eukaryota</taxon>
        <taxon>Metazoa</taxon>
        <taxon>Chordata</taxon>
        <taxon>Craniata</taxon>
        <taxon>Vertebrata</taxon>
        <taxon>Euteleostomi</taxon>
        <taxon>Mammalia</taxon>
        <taxon>Eutheria</taxon>
        <taxon>Euarchontoglires</taxon>
        <taxon>Primates</taxon>
        <taxon>Haplorrhini</taxon>
        <taxon>Platyrrhini</taxon>
        <taxon>Cebidae</taxon>
        <taxon>Callitrichinae</taxon>
        <taxon>Saguinus</taxon>
    </lineage>
</organism>
<name>A0ABQ9TY01_SAGOE</name>
<dbReference type="InterPro" id="IPR027904">
    <property type="entry name" value="DUF4587"/>
</dbReference>